<dbReference type="Gene3D" id="3.40.50.300">
    <property type="entry name" value="P-loop containing nucleotide triphosphate hydrolases"/>
    <property type="match status" value="3"/>
</dbReference>
<dbReference type="Proteomes" id="UP000266673">
    <property type="component" value="Unassembled WGS sequence"/>
</dbReference>
<feature type="compositionally biased region" description="Basic residues" evidence="6">
    <location>
        <begin position="7"/>
        <end position="21"/>
    </location>
</feature>
<dbReference type="PANTHER" id="PTHR10887:SF341">
    <property type="entry name" value="NFX1-TYPE ZINC FINGER-CONTAINING PROTEIN 1"/>
    <property type="match status" value="1"/>
</dbReference>
<feature type="domain" description="DNA2/NAM7 helicase-like C-terminal" evidence="8">
    <location>
        <begin position="706"/>
        <end position="894"/>
    </location>
</feature>
<evidence type="ECO:0000313" key="10">
    <source>
        <dbReference type="EMBL" id="RIB21187.1"/>
    </source>
</evidence>
<dbReference type="GO" id="GO:0031048">
    <property type="term" value="P:regulatory ncRNA-mediated heterochromatin formation"/>
    <property type="evidence" value="ECO:0007669"/>
    <property type="project" value="TreeGrafter"/>
</dbReference>
<dbReference type="GO" id="GO:0016787">
    <property type="term" value="F:hydrolase activity"/>
    <property type="evidence" value="ECO:0007669"/>
    <property type="project" value="UniProtKB-KW"/>
</dbReference>
<evidence type="ECO:0000259" key="8">
    <source>
        <dbReference type="Pfam" id="PF13087"/>
    </source>
</evidence>
<dbReference type="InterPro" id="IPR057373">
    <property type="entry name" value="ZNFX1"/>
</dbReference>
<keyword evidence="5" id="KW-0067">ATP-binding</keyword>
<dbReference type="GO" id="GO:0004386">
    <property type="term" value="F:helicase activity"/>
    <property type="evidence" value="ECO:0007669"/>
    <property type="project" value="UniProtKB-KW"/>
</dbReference>
<dbReference type="InterPro" id="IPR041677">
    <property type="entry name" value="DNA2/NAM7_AAA_11"/>
</dbReference>
<dbReference type="InterPro" id="IPR047187">
    <property type="entry name" value="SF1_C_Upf1"/>
</dbReference>
<evidence type="ECO:0000256" key="3">
    <source>
        <dbReference type="ARBA" id="ARBA00022801"/>
    </source>
</evidence>
<name>A0A397VIL5_9GLOM</name>
<accession>A0A397VIL5</accession>
<dbReference type="SUPFAM" id="SSF52540">
    <property type="entry name" value="P-loop containing nucleoside triphosphate hydrolases"/>
    <property type="match status" value="1"/>
</dbReference>
<dbReference type="CDD" id="cd06008">
    <property type="entry name" value="NF-X1-zinc-finger"/>
    <property type="match status" value="1"/>
</dbReference>
<evidence type="ECO:0000256" key="4">
    <source>
        <dbReference type="ARBA" id="ARBA00022806"/>
    </source>
</evidence>
<gene>
    <name evidence="10" type="ORF">C2G38_2078964</name>
</gene>
<comment type="similarity">
    <text evidence="1">Belongs to the DNA2/NAM7 helicase family.</text>
</comment>
<dbReference type="CDD" id="cd18808">
    <property type="entry name" value="SF1_C_Upf1"/>
    <property type="match status" value="1"/>
</dbReference>
<evidence type="ECO:0000313" key="11">
    <source>
        <dbReference type="Proteomes" id="UP000266673"/>
    </source>
</evidence>
<dbReference type="InterPro" id="IPR041679">
    <property type="entry name" value="DNA2/NAM7-like_C"/>
</dbReference>
<dbReference type="PANTHER" id="PTHR10887">
    <property type="entry name" value="DNA2/NAM7 HELICASE FAMILY"/>
    <property type="match status" value="1"/>
</dbReference>
<dbReference type="AlphaFoldDB" id="A0A397VIL5"/>
<evidence type="ECO:0000259" key="7">
    <source>
        <dbReference type="Pfam" id="PF13086"/>
    </source>
</evidence>
<dbReference type="InterPro" id="IPR027417">
    <property type="entry name" value="P-loop_NTPase"/>
</dbReference>
<proteinExistence type="inferred from homology"/>
<dbReference type="Pfam" id="PF13086">
    <property type="entry name" value="AAA_11"/>
    <property type="match status" value="1"/>
</dbReference>
<dbReference type="GO" id="GO:0005694">
    <property type="term" value="C:chromosome"/>
    <property type="evidence" value="ECO:0007669"/>
    <property type="project" value="UniProtKB-ARBA"/>
</dbReference>
<keyword evidence="4" id="KW-0347">Helicase</keyword>
<dbReference type="InterPro" id="IPR045055">
    <property type="entry name" value="DNA2/NAM7-like"/>
</dbReference>
<feature type="region of interest" description="Disordered" evidence="6">
    <location>
        <begin position="1"/>
        <end position="49"/>
    </location>
</feature>
<comment type="caution">
    <text evidence="10">The sequence shown here is derived from an EMBL/GenBank/DDBJ whole genome shotgun (WGS) entry which is preliminary data.</text>
</comment>
<dbReference type="GO" id="GO:0005524">
    <property type="term" value="F:ATP binding"/>
    <property type="evidence" value="ECO:0007669"/>
    <property type="project" value="UniProtKB-KW"/>
</dbReference>
<evidence type="ECO:0000259" key="9">
    <source>
        <dbReference type="Pfam" id="PF25396"/>
    </source>
</evidence>
<feature type="domain" description="ZNFX1" evidence="9">
    <location>
        <begin position="125"/>
        <end position="229"/>
    </location>
</feature>
<evidence type="ECO:0000256" key="5">
    <source>
        <dbReference type="ARBA" id="ARBA00022840"/>
    </source>
</evidence>
<keyword evidence="2" id="KW-0547">Nucleotide-binding</keyword>
<protein>
    <submittedName>
        <fullName evidence="10">P-loop containing nucleoside triphosphate hydrolase protein</fullName>
    </submittedName>
</protein>
<feature type="compositionally biased region" description="Basic and acidic residues" evidence="6">
    <location>
        <begin position="26"/>
        <end position="49"/>
    </location>
</feature>
<evidence type="ECO:0000256" key="2">
    <source>
        <dbReference type="ARBA" id="ARBA00022741"/>
    </source>
</evidence>
<dbReference type="GO" id="GO:0031380">
    <property type="term" value="C:nuclear RNA-directed RNA polymerase complex"/>
    <property type="evidence" value="ECO:0007669"/>
    <property type="project" value="TreeGrafter"/>
</dbReference>
<dbReference type="Pfam" id="PF13087">
    <property type="entry name" value="AAA_12"/>
    <property type="match status" value="1"/>
</dbReference>
<organism evidence="10 11">
    <name type="scientific">Gigaspora rosea</name>
    <dbReference type="NCBI Taxonomy" id="44941"/>
    <lineage>
        <taxon>Eukaryota</taxon>
        <taxon>Fungi</taxon>
        <taxon>Fungi incertae sedis</taxon>
        <taxon>Mucoromycota</taxon>
        <taxon>Glomeromycotina</taxon>
        <taxon>Glomeromycetes</taxon>
        <taxon>Diversisporales</taxon>
        <taxon>Gigasporaceae</taxon>
        <taxon>Gigaspora</taxon>
    </lineage>
</organism>
<sequence>MNNSRQKNFRGKGRGRGRGKVQGKVQGKDQSDNRDKRENRGPVLPKLKEFTKPKKDTGFRSIPIIPTSKEILDEQPVDLPINKLDGYYDSMDEYLETHYRLMREDCIRSLREGIKRLKSFDKEANTDIRIYEHVHLVGVTFANLGVVHRISFRTQHLERVKWNISKRLIPGTLVVLSNDNFETMKFATVVSRPLELLGKTYDLQIEVFFQPDDSEFVWPEKGYTMVESTSYFEAYRHVLKVLQELDPESLPFKTHIVDLVTDIDEPEYLKRRHSVYDFSKATPFENIEENFGTSMIDIRKDWPPLELLNSTLHASQYEALKQMLTKRISLIQGPPGTGKTYVGLAAVQLLIENMSGNIMIACQTNHALDQFLDGIQKFEPKIVRLGSRSTKENIKERSLYNIKKDLRLSDSESAHIYNPDASRLFGDRRKLEKEMKPLLEEIHNPCVTLKFIEEQKILSEGQIASLKEDDWVTSNPNNGDEERDYLKEWLESLIMTHSSMHNDLEYQMFQAVNEDKNNDDKDDEVDDEEEIKGAEAEFQEGQVTKGEYYILRAENYVDASTYVSDEELKKYMAYEDLQYVPQHVRAVMHNKWRQKRLDVVNSDLRKLCKKYNELCDRFKYEKIREDLMILKGARVVGMTTTAAAKYHDLIMNLEPKILIIEEAAETVESHIITALTPSIEHLILIGDHKQLRPNISVHELAINHHLDVSLFERLTKTLHYTQLTEQRRMRTQIRELLEPIYGDNLTDHESVKEYPRVPGLFNDLFFFDHQEEESAVKDSTSKINKFEAHLCAKFACFLINGGIEPDKITILSMYSSQRKEIMRFLREESRRVEDAKDIQVSSVDGFQGEENDIIILSLVRSRSPRSGIGFLSVSNRVCVALSRAKHGLYVFGNASQLRMQSELWKNILKIFGVDACGQCLLLFCQKHSNFELGPDRLPKNLVVTRVTFAGDIPSTGGCTGKCEEMMECGHKCPLDCHIYPHDRVECWDQCMRKFPCGHLCTRKCREPCGHCEKVISVRPPCGHFREVQCYLIKTPGKYRCTEKCSKKLKCGHQCKEMCSSPCTSKCMMQVPIKFPGCGHVDRIYCYKSGNTEDCPFC</sequence>
<keyword evidence="3 10" id="KW-0378">Hydrolase</keyword>
<keyword evidence="11" id="KW-1185">Reference proteome</keyword>
<dbReference type="Pfam" id="PF25396">
    <property type="entry name" value="ZNFX1"/>
    <property type="match status" value="1"/>
</dbReference>
<reference evidence="10 11" key="1">
    <citation type="submission" date="2018-06" db="EMBL/GenBank/DDBJ databases">
        <title>Comparative genomics reveals the genomic features of Rhizophagus irregularis, R. cerebriforme, R. diaphanum and Gigaspora rosea, and their symbiotic lifestyle signature.</title>
        <authorList>
            <person name="Morin E."/>
            <person name="San Clemente H."/>
            <person name="Chen E.C.H."/>
            <person name="De La Providencia I."/>
            <person name="Hainaut M."/>
            <person name="Kuo A."/>
            <person name="Kohler A."/>
            <person name="Murat C."/>
            <person name="Tang N."/>
            <person name="Roy S."/>
            <person name="Loubradou J."/>
            <person name="Henrissat B."/>
            <person name="Grigoriev I.V."/>
            <person name="Corradi N."/>
            <person name="Roux C."/>
            <person name="Martin F.M."/>
        </authorList>
    </citation>
    <scope>NUCLEOTIDE SEQUENCE [LARGE SCALE GENOMIC DNA]</scope>
    <source>
        <strain evidence="10 11">DAOM 194757</strain>
    </source>
</reference>
<evidence type="ECO:0000256" key="6">
    <source>
        <dbReference type="SAM" id="MobiDB-lite"/>
    </source>
</evidence>
<dbReference type="OrthoDB" id="2352992at2759"/>
<dbReference type="EMBL" id="QKWP01000375">
    <property type="protein sequence ID" value="RIB21187.1"/>
    <property type="molecule type" value="Genomic_DNA"/>
</dbReference>
<dbReference type="FunFam" id="3.40.50.300:FF:000326">
    <property type="entry name" value="P-loop containing nucleoside triphosphate hydrolase"/>
    <property type="match status" value="1"/>
</dbReference>
<evidence type="ECO:0000256" key="1">
    <source>
        <dbReference type="ARBA" id="ARBA00007913"/>
    </source>
</evidence>
<feature type="domain" description="DNA2/NAM7 helicase helicase" evidence="7">
    <location>
        <begin position="312"/>
        <end position="694"/>
    </location>
</feature>